<proteinExistence type="predicted"/>
<protein>
    <submittedName>
        <fullName evidence="1">Uncharacterized protein</fullName>
    </submittedName>
</protein>
<reference evidence="1" key="1">
    <citation type="journal article" date="2021" name="Environ. Microbiol.">
        <title>Gene family expansions and transcriptome signatures uncover fungal adaptations to wood decay.</title>
        <authorList>
            <person name="Hage H."/>
            <person name="Miyauchi S."/>
            <person name="Viragh M."/>
            <person name="Drula E."/>
            <person name="Min B."/>
            <person name="Chaduli D."/>
            <person name="Navarro D."/>
            <person name="Favel A."/>
            <person name="Norest M."/>
            <person name="Lesage-Meessen L."/>
            <person name="Balint B."/>
            <person name="Merenyi Z."/>
            <person name="de Eugenio L."/>
            <person name="Morin E."/>
            <person name="Martinez A.T."/>
            <person name="Baldrian P."/>
            <person name="Stursova M."/>
            <person name="Martinez M.J."/>
            <person name="Novotny C."/>
            <person name="Magnuson J.K."/>
            <person name="Spatafora J.W."/>
            <person name="Maurice S."/>
            <person name="Pangilinan J."/>
            <person name="Andreopoulos W."/>
            <person name="LaButti K."/>
            <person name="Hundley H."/>
            <person name="Na H."/>
            <person name="Kuo A."/>
            <person name="Barry K."/>
            <person name="Lipzen A."/>
            <person name="Henrissat B."/>
            <person name="Riley R."/>
            <person name="Ahrendt S."/>
            <person name="Nagy L.G."/>
            <person name="Grigoriev I.V."/>
            <person name="Martin F."/>
            <person name="Rosso M.N."/>
        </authorList>
    </citation>
    <scope>NUCLEOTIDE SEQUENCE</scope>
    <source>
        <strain evidence="1">CBS 384.51</strain>
    </source>
</reference>
<dbReference type="Proteomes" id="UP001055072">
    <property type="component" value="Unassembled WGS sequence"/>
</dbReference>
<evidence type="ECO:0000313" key="1">
    <source>
        <dbReference type="EMBL" id="KAI0083764.1"/>
    </source>
</evidence>
<organism evidence="1 2">
    <name type="scientific">Irpex rosettiformis</name>
    <dbReference type="NCBI Taxonomy" id="378272"/>
    <lineage>
        <taxon>Eukaryota</taxon>
        <taxon>Fungi</taxon>
        <taxon>Dikarya</taxon>
        <taxon>Basidiomycota</taxon>
        <taxon>Agaricomycotina</taxon>
        <taxon>Agaricomycetes</taxon>
        <taxon>Polyporales</taxon>
        <taxon>Irpicaceae</taxon>
        <taxon>Irpex</taxon>
    </lineage>
</organism>
<sequence length="336" mass="37374">MYSLTNYHHSVAHGLAWQTPRPVPTLRNCPVPFEPFATVSDSNCHLNVLDNHQALPHCASQSTLDSAMRNSRERQPSRKQAQLDAEKERQAQKKSKPKPPPRNVQAATRKITTSRPAVAETPSLVRKIVVPGAANKGTSQIMRRSEDTVSHSHSSILTSRLPTAFEADHFRSGAASKHPIQARSVYCRHSSPRDEGGDTEDGISDEFGGLVPDDECYSSEPQSVPQSEIESEDENIVENEPSRLMVHDGDHHASKDTNKAQAHKRALSSSSVTFDEQPQKIQKTTQHSGDSRARRRDFDFAVQDTIKTTTDLLRLCLLTTNAFPTSTELEIWIQET</sequence>
<gene>
    <name evidence="1" type="ORF">BDY19DRAFT_998322</name>
</gene>
<evidence type="ECO:0000313" key="2">
    <source>
        <dbReference type="Proteomes" id="UP001055072"/>
    </source>
</evidence>
<accession>A0ACB8TP59</accession>
<dbReference type="EMBL" id="MU274954">
    <property type="protein sequence ID" value="KAI0083764.1"/>
    <property type="molecule type" value="Genomic_DNA"/>
</dbReference>
<comment type="caution">
    <text evidence="1">The sequence shown here is derived from an EMBL/GenBank/DDBJ whole genome shotgun (WGS) entry which is preliminary data.</text>
</comment>
<keyword evidence="2" id="KW-1185">Reference proteome</keyword>
<name>A0ACB8TP59_9APHY</name>